<dbReference type="KEGG" id="msk:MSUIS_07490"/>
<dbReference type="HOGENOM" id="CLU_068041_0_0_14"/>
<reference evidence="1 2" key="1">
    <citation type="journal article" date="2011" name="J. Bacteriol.">
        <title>Complete genome sequence of the hemotrophic Mycoplasma suis strain KI3806.</title>
        <authorList>
            <person name="Oehlerking J."/>
            <person name="Kube M."/>
            <person name="Felder K.M."/>
            <person name="Matter D."/>
            <person name="Wittenbrink M.M."/>
            <person name="Schwarzenbach S."/>
            <person name="Kramer M.M."/>
            <person name="Hoelzle K."/>
            <person name="Hoelzle L.E."/>
        </authorList>
    </citation>
    <scope>NUCLEOTIDE SEQUENCE [LARGE SCALE GENOMIC DNA]</scope>
    <source>
        <strain evidence="2">KI_3806</strain>
    </source>
</reference>
<dbReference type="Proteomes" id="UP000008645">
    <property type="component" value="Chromosome"/>
</dbReference>
<protein>
    <submittedName>
        <fullName evidence="1">Uncharacterized protein</fullName>
    </submittedName>
</protein>
<sequence length="351" mass="40638">MRWKLLITLLGVPLGINLGAFLPQVDGIYIGKDNRKVTSEDIDNSEKKLNEVIGSEKQGTDIELLVPCMDGDLVNNWMKNIENWASDGALQNSIKDIKEIMKEVTNTLYGCKGWFEQLKDKELKEEAIRNRIKRFREYSEESSNKKFKFGFGTKFEKTLNVVDKASGKFFNGIQINFQKVQDTNSEEARRISEIIYQILLKSIKQILREGKWIKNISVNPQTSERYQAEEKPEDQWVRNLMENCSSKCWFNSTIGIGWNPSSKKDGVAKWFEEKMKSQEDNNKKMGIRDFLLSANFNWNGIKPVLKQVIWNNVYEWKEEGEQIKGTTKCWMGGWGLACPKGGVIWENKKFS</sequence>
<dbReference type="AlphaFoldDB" id="F0V2G1"/>
<evidence type="ECO:0000313" key="1">
    <source>
        <dbReference type="EMBL" id="CBZ40842.1"/>
    </source>
</evidence>
<gene>
    <name evidence="1" type="ORF">MSUIS_07490</name>
</gene>
<evidence type="ECO:0000313" key="2">
    <source>
        <dbReference type="Proteomes" id="UP000008645"/>
    </source>
</evidence>
<dbReference type="RefSeq" id="WP_013609441.1">
    <property type="nucleotide sequence ID" value="NC_015153.1"/>
</dbReference>
<name>F0V2G1_MYCS3</name>
<accession>F0V2G1</accession>
<dbReference type="EMBL" id="FQ790233">
    <property type="protein sequence ID" value="CBZ40842.1"/>
    <property type="molecule type" value="Genomic_DNA"/>
</dbReference>
<organism evidence="1 2">
    <name type="scientific">Mycoplasma suis (strain KI_3806)</name>
    <dbReference type="NCBI Taxonomy" id="708248"/>
    <lineage>
        <taxon>Bacteria</taxon>
        <taxon>Bacillati</taxon>
        <taxon>Mycoplasmatota</taxon>
        <taxon>Mollicutes</taxon>
        <taxon>Mycoplasmataceae</taxon>
        <taxon>Mycoplasma</taxon>
    </lineage>
</organism>
<proteinExistence type="predicted"/>